<keyword evidence="2 8" id="KW-0853">WD repeat</keyword>
<dbReference type="SUPFAM" id="SSF50978">
    <property type="entry name" value="WD40 repeat-like"/>
    <property type="match status" value="1"/>
</dbReference>
<proteinExistence type="inferred from homology"/>
<dbReference type="EC" id="3.1.1.97" evidence="6"/>
<dbReference type="GO" id="GO:0008168">
    <property type="term" value="F:methyltransferase activity"/>
    <property type="evidence" value="ECO:0007669"/>
    <property type="project" value="UniProtKB-KW"/>
</dbReference>
<feature type="repeat" description="WD" evidence="8">
    <location>
        <begin position="257"/>
        <end position="299"/>
    </location>
</feature>
<gene>
    <name evidence="10" type="primary">WDR85</name>
    <name evidence="10" type="ORF">BGZ70_005667</name>
</gene>
<keyword evidence="11" id="KW-1185">Reference proteome</keyword>
<dbReference type="PROSITE" id="PS50082">
    <property type="entry name" value="WD_REPEATS_2"/>
    <property type="match status" value="1"/>
</dbReference>
<evidence type="ECO:0000313" key="10">
    <source>
        <dbReference type="EMBL" id="KAF9964959.1"/>
    </source>
</evidence>
<protein>
    <recommendedName>
        <fullName evidence="6">methylated diphthine methylhydrolase</fullName>
        <ecNumber evidence="6">3.1.1.97</ecNumber>
    </recommendedName>
</protein>
<dbReference type="InterPro" id="IPR001680">
    <property type="entry name" value="WD40_rpt"/>
</dbReference>
<dbReference type="PROSITE" id="PS00678">
    <property type="entry name" value="WD_REPEATS_1"/>
    <property type="match status" value="1"/>
</dbReference>
<dbReference type="PANTHER" id="PTHR46042">
    <property type="entry name" value="DIPHTHINE METHYLTRANSFERASE"/>
    <property type="match status" value="1"/>
</dbReference>
<dbReference type="InterPro" id="IPR052415">
    <property type="entry name" value="Diphthine_MTase"/>
</dbReference>
<keyword evidence="3" id="KW-0677">Repeat</keyword>
<evidence type="ECO:0000256" key="4">
    <source>
        <dbReference type="ARBA" id="ARBA00022801"/>
    </source>
</evidence>
<evidence type="ECO:0000256" key="6">
    <source>
        <dbReference type="ARBA" id="ARBA00039131"/>
    </source>
</evidence>
<dbReference type="GO" id="GO:0032259">
    <property type="term" value="P:methylation"/>
    <property type="evidence" value="ECO:0007669"/>
    <property type="project" value="UniProtKB-KW"/>
</dbReference>
<evidence type="ECO:0000256" key="2">
    <source>
        <dbReference type="ARBA" id="ARBA00022574"/>
    </source>
</evidence>
<evidence type="ECO:0000256" key="1">
    <source>
        <dbReference type="ARBA" id="ARBA00005156"/>
    </source>
</evidence>
<dbReference type="InterPro" id="IPR015943">
    <property type="entry name" value="WD40/YVTN_repeat-like_dom_sf"/>
</dbReference>
<evidence type="ECO:0000313" key="11">
    <source>
        <dbReference type="Proteomes" id="UP000738359"/>
    </source>
</evidence>
<dbReference type="PANTHER" id="PTHR46042:SF1">
    <property type="entry name" value="DIPHTHINE METHYLTRANSFERASE"/>
    <property type="match status" value="1"/>
</dbReference>
<keyword evidence="10" id="KW-0808">Transferase</keyword>
<dbReference type="AlphaFoldDB" id="A0A9P6M4A6"/>
<dbReference type="Gene3D" id="2.130.10.10">
    <property type="entry name" value="YVTN repeat-like/Quinoprotein amine dehydrogenase"/>
    <property type="match status" value="1"/>
</dbReference>
<accession>A0A9P6M4A6</accession>
<comment type="pathway">
    <text evidence="1">Protein modification; peptidyl-diphthamide biosynthesis.</text>
</comment>
<reference evidence="10" key="1">
    <citation type="journal article" date="2020" name="Fungal Divers.">
        <title>Resolving the Mortierellaceae phylogeny through synthesis of multi-gene phylogenetics and phylogenomics.</title>
        <authorList>
            <person name="Vandepol N."/>
            <person name="Liber J."/>
            <person name="Desiro A."/>
            <person name="Na H."/>
            <person name="Kennedy M."/>
            <person name="Barry K."/>
            <person name="Grigoriev I.V."/>
            <person name="Miller A.N."/>
            <person name="O'Donnell K."/>
            <person name="Stajich J.E."/>
            <person name="Bonito G."/>
        </authorList>
    </citation>
    <scope>NUCLEOTIDE SEQUENCE</scope>
    <source>
        <strain evidence="10">CK1249</strain>
    </source>
</reference>
<evidence type="ECO:0000256" key="9">
    <source>
        <dbReference type="SAM" id="MobiDB-lite"/>
    </source>
</evidence>
<sequence length="484" mass="53896">MAAVNSVSLGSDDTIYSADSIEFCPFSSHSNLLACGTYQLAKDEREDEPASNETTEQQQEQEPSKAAQDDTDDDEEEVKTEKPMLRLGRLLLYDIQGDNDDSLNLKNTACIETAAILDMKWSHQLINGNPTLGVADASGDLSLYQFKTEGNDLEIVTKYTTNTENKLALSLDWSNRVHASAKPNIAVSLSNGDITILEMDPSSSALTETLTWHAHDFEAWIVGWNYHDTNVLYTGADDCRLKGWDTRMDCSYPTFTSKAHQMGVCSIQSNPHDEFTLATGSYDESVLIWDTRSMRQPLSTTETGGGVWRLKWHPTRRDVLLAGCMHNGFHVIHYDEGWSTGSIGSSFMEHTSLAYGVDWSYAEPPTPSEMPLVASLAMRSPYLFAAMSVPTNGDMDLDLDLNMHSNNKTGATLGQNTNDNDDDDMAELIDWFKKEHQRVQGEVRVLREQGQEPVALVAFCEMLQKQIQSLEMEDVIEKSATLSL</sequence>
<dbReference type="GO" id="GO:0061685">
    <property type="term" value="F:diphthine methylesterase activity"/>
    <property type="evidence" value="ECO:0007669"/>
    <property type="project" value="UniProtKB-EC"/>
</dbReference>
<dbReference type="GO" id="GO:0005737">
    <property type="term" value="C:cytoplasm"/>
    <property type="evidence" value="ECO:0007669"/>
    <property type="project" value="TreeGrafter"/>
</dbReference>
<dbReference type="InterPro" id="IPR019775">
    <property type="entry name" value="WD40_repeat_CS"/>
</dbReference>
<dbReference type="SMART" id="SM00320">
    <property type="entry name" value="WD40"/>
    <property type="match status" value="3"/>
</dbReference>
<evidence type="ECO:0000256" key="8">
    <source>
        <dbReference type="PROSITE-ProRule" id="PRU00221"/>
    </source>
</evidence>
<dbReference type="OrthoDB" id="1930760at2759"/>
<keyword evidence="10" id="KW-0489">Methyltransferase</keyword>
<comment type="caution">
    <text evidence="10">The sequence shown here is derived from an EMBL/GenBank/DDBJ whole genome shotgun (WGS) entry which is preliminary data.</text>
</comment>
<dbReference type="Proteomes" id="UP000738359">
    <property type="component" value="Unassembled WGS sequence"/>
</dbReference>
<dbReference type="PROSITE" id="PS50294">
    <property type="entry name" value="WD_REPEATS_REGION"/>
    <property type="match status" value="1"/>
</dbReference>
<feature type="compositionally biased region" description="Acidic residues" evidence="9">
    <location>
        <begin position="69"/>
        <end position="78"/>
    </location>
</feature>
<evidence type="ECO:0000256" key="3">
    <source>
        <dbReference type="ARBA" id="ARBA00022737"/>
    </source>
</evidence>
<comment type="catalytic activity">
    <reaction evidence="7">
        <text>diphthine methyl ester-[translation elongation factor 2] + H2O = diphthine-[translation elongation factor 2] + methanol + H(+)</text>
        <dbReference type="Rhea" id="RHEA:42656"/>
        <dbReference type="Rhea" id="RHEA-COMP:10172"/>
        <dbReference type="Rhea" id="RHEA-COMP:10173"/>
        <dbReference type="ChEBI" id="CHEBI:15377"/>
        <dbReference type="ChEBI" id="CHEBI:15378"/>
        <dbReference type="ChEBI" id="CHEBI:17790"/>
        <dbReference type="ChEBI" id="CHEBI:79005"/>
        <dbReference type="ChEBI" id="CHEBI:82696"/>
        <dbReference type="EC" id="3.1.1.97"/>
    </reaction>
</comment>
<dbReference type="EMBL" id="JAAAHY010000302">
    <property type="protein sequence ID" value="KAF9964959.1"/>
    <property type="molecule type" value="Genomic_DNA"/>
</dbReference>
<dbReference type="GO" id="GO:0017183">
    <property type="term" value="P:protein histidyl modification to diphthamide"/>
    <property type="evidence" value="ECO:0007669"/>
    <property type="project" value="TreeGrafter"/>
</dbReference>
<dbReference type="InterPro" id="IPR036322">
    <property type="entry name" value="WD40_repeat_dom_sf"/>
</dbReference>
<evidence type="ECO:0000256" key="5">
    <source>
        <dbReference type="ARBA" id="ARBA00038092"/>
    </source>
</evidence>
<feature type="region of interest" description="Disordered" evidence="9">
    <location>
        <begin position="40"/>
        <end position="81"/>
    </location>
</feature>
<dbReference type="Pfam" id="PF00400">
    <property type="entry name" value="WD40"/>
    <property type="match status" value="1"/>
</dbReference>
<evidence type="ECO:0000256" key="7">
    <source>
        <dbReference type="ARBA" id="ARBA00047551"/>
    </source>
</evidence>
<organism evidence="10 11">
    <name type="scientific">Mortierella alpina</name>
    <name type="common">Oleaginous fungus</name>
    <name type="synonym">Mortierella renispora</name>
    <dbReference type="NCBI Taxonomy" id="64518"/>
    <lineage>
        <taxon>Eukaryota</taxon>
        <taxon>Fungi</taxon>
        <taxon>Fungi incertae sedis</taxon>
        <taxon>Mucoromycota</taxon>
        <taxon>Mortierellomycotina</taxon>
        <taxon>Mortierellomycetes</taxon>
        <taxon>Mortierellales</taxon>
        <taxon>Mortierellaceae</taxon>
        <taxon>Mortierella</taxon>
    </lineage>
</organism>
<comment type="similarity">
    <text evidence="5">Belongs to the DPH7 family.</text>
</comment>
<name>A0A9P6M4A6_MORAP</name>
<keyword evidence="4" id="KW-0378">Hydrolase</keyword>